<dbReference type="AlphaFoldDB" id="A0A0S8JZ15"/>
<protein>
    <submittedName>
        <fullName evidence="1">Glyoxalase</fullName>
    </submittedName>
</protein>
<gene>
    <name evidence="1" type="ORF">AMJ74_03620</name>
</gene>
<evidence type="ECO:0000313" key="1">
    <source>
        <dbReference type="EMBL" id="KPL14300.1"/>
    </source>
</evidence>
<dbReference type="InterPro" id="IPR029068">
    <property type="entry name" value="Glyas_Bleomycin-R_OHBP_Dase"/>
</dbReference>
<reference evidence="1 2" key="1">
    <citation type="journal article" date="2015" name="Microbiome">
        <title>Genomic resolution of linkages in carbon, nitrogen, and sulfur cycling among widespread estuary sediment bacteria.</title>
        <authorList>
            <person name="Baker B.J."/>
            <person name="Lazar C.S."/>
            <person name="Teske A.P."/>
            <person name="Dick G.J."/>
        </authorList>
    </citation>
    <scope>NUCLEOTIDE SEQUENCE [LARGE SCALE GENOMIC DNA]</scope>
    <source>
        <strain evidence="1">SM1_77</strain>
    </source>
</reference>
<accession>A0A0S8JZ15</accession>
<dbReference type="Proteomes" id="UP000050975">
    <property type="component" value="Unassembled WGS sequence"/>
</dbReference>
<name>A0A0S8JZ15_UNCW3</name>
<dbReference type="EMBL" id="LJVE01000056">
    <property type="protein sequence ID" value="KPL14300.1"/>
    <property type="molecule type" value="Genomic_DNA"/>
</dbReference>
<dbReference type="Gene3D" id="3.10.180.10">
    <property type="entry name" value="2,3-Dihydroxybiphenyl 1,2-Dioxygenase, domain 1"/>
    <property type="match status" value="1"/>
</dbReference>
<sequence length="115" mass="13758">MAGIIFFKTQAISELEKFYADQIGMQVWLRQADCIVLRHENLLLGFCTRTEVDRSGMITFFYKNKEEVDTMYARLKDIARESPTENEKYRIYQFFARDPEDRILEFQCFLHPVDI</sequence>
<comment type="caution">
    <text evidence="1">The sequence shown here is derived from an EMBL/GenBank/DDBJ whole genome shotgun (WGS) entry which is preliminary data.</text>
</comment>
<evidence type="ECO:0000313" key="2">
    <source>
        <dbReference type="Proteomes" id="UP000050975"/>
    </source>
</evidence>
<dbReference type="SUPFAM" id="SSF54593">
    <property type="entry name" value="Glyoxalase/Bleomycin resistance protein/Dihydroxybiphenyl dioxygenase"/>
    <property type="match status" value="1"/>
</dbReference>
<proteinExistence type="predicted"/>
<organism evidence="1 2">
    <name type="scientific">candidate division WOR_3 bacterium SM1_77</name>
    <dbReference type="NCBI Taxonomy" id="1703778"/>
    <lineage>
        <taxon>Bacteria</taxon>
        <taxon>Bacteria division WOR-3</taxon>
    </lineage>
</organism>